<dbReference type="AlphaFoldDB" id="M5G201"/>
<dbReference type="RefSeq" id="XP_040629613.1">
    <property type="nucleotide sequence ID" value="XM_040768334.1"/>
</dbReference>
<dbReference type="GeneID" id="63683396"/>
<evidence type="ECO:0000256" key="1">
    <source>
        <dbReference type="SAM" id="MobiDB-lite"/>
    </source>
</evidence>
<feature type="region of interest" description="Disordered" evidence="1">
    <location>
        <begin position="1"/>
        <end position="111"/>
    </location>
</feature>
<dbReference type="HOGENOM" id="CLU_073628_0_0_1"/>
<organism evidence="2 3">
    <name type="scientific">Dacryopinax primogenitus (strain DJM 731)</name>
    <name type="common">Brown rot fungus</name>
    <dbReference type="NCBI Taxonomy" id="1858805"/>
    <lineage>
        <taxon>Eukaryota</taxon>
        <taxon>Fungi</taxon>
        <taxon>Dikarya</taxon>
        <taxon>Basidiomycota</taxon>
        <taxon>Agaricomycotina</taxon>
        <taxon>Dacrymycetes</taxon>
        <taxon>Dacrymycetales</taxon>
        <taxon>Dacrymycetaceae</taxon>
        <taxon>Dacryopinax</taxon>
    </lineage>
</organism>
<evidence type="ECO:0000313" key="2">
    <source>
        <dbReference type="EMBL" id="EJU02719.1"/>
    </source>
</evidence>
<reference evidence="2 3" key="1">
    <citation type="journal article" date="2012" name="Science">
        <title>The Paleozoic origin of enzymatic lignin decomposition reconstructed from 31 fungal genomes.</title>
        <authorList>
            <person name="Floudas D."/>
            <person name="Binder M."/>
            <person name="Riley R."/>
            <person name="Barry K."/>
            <person name="Blanchette R.A."/>
            <person name="Henrissat B."/>
            <person name="Martinez A.T."/>
            <person name="Otillar R."/>
            <person name="Spatafora J.W."/>
            <person name="Yadav J.S."/>
            <person name="Aerts A."/>
            <person name="Benoit I."/>
            <person name="Boyd A."/>
            <person name="Carlson A."/>
            <person name="Copeland A."/>
            <person name="Coutinho P.M."/>
            <person name="de Vries R.P."/>
            <person name="Ferreira P."/>
            <person name="Findley K."/>
            <person name="Foster B."/>
            <person name="Gaskell J."/>
            <person name="Glotzer D."/>
            <person name="Gorecki P."/>
            <person name="Heitman J."/>
            <person name="Hesse C."/>
            <person name="Hori C."/>
            <person name="Igarashi K."/>
            <person name="Jurgens J.A."/>
            <person name="Kallen N."/>
            <person name="Kersten P."/>
            <person name="Kohler A."/>
            <person name="Kuees U."/>
            <person name="Kumar T.K.A."/>
            <person name="Kuo A."/>
            <person name="LaButti K."/>
            <person name="Larrondo L.F."/>
            <person name="Lindquist E."/>
            <person name="Ling A."/>
            <person name="Lombard V."/>
            <person name="Lucas S."/>
            <person name="Lundell T."/>
            <person name="Martin R."/>
            <person name="McLaughlin D.J."/>
            <person name="Morgenstern I."/>
            <person name="Morin E."/>
            <person name="Murat C."/>
            <person name="Nagy L.G."/>
            <person name="Nolan M."/>
            <person name="Ohm R.A."/>
            <person name="Patyshakuliyeva A."/>
            <person name="Rokas A."/>
            <person name="Ruiz-Duenas F.J."/>
            <person name="Sabat G."/>
            <person name="Salamov A."/>
            <person name="Samejima M."/>
            <person name="Schmutz J."/>
            <person name="Slot J.C."/>
            <person name="St John F."/>
            <person name="Stenlid J."/>
            <person name="Sun H."/>
            <person name="Sun S."/>
            <person name="Syed K."/>
            <person name="Tsang A."/>
            <person name="Wiebenga A."/>
            <person name="Young D."/>
            <person name="Pisabarro A."/>
            <person name="Eastwood D.C."/>
            <person name="Martin F."/>
            <person name="Cullen D."/>
            <person name="Grigoriev I.V."/>
            <person name="Hibbett D.S."/>
        </authorList>
    </citation>
    <scope>NUCLEOTIDE SEQUENCE [LARGE SCALE GENOMIC DNA]</scope>
    <source>
        <strain evidence="2 3">DJM-731 SS1</strain>
    </source>
</reference>
<feature type="compositionally biased region" description="Polar residues" evidence="1">
    <location>
        <begin position="74"/>
        <end position="83"/>
    </location>
</feature>
<accession>M5G201</accession>
<name>M5G201_DACPD</name>
<evidence type="ECO:0000313" key="3">
    <source>
        <dbReference type="Proteomes" id="UP000030653"/>
    </source>
</evidence>
<dbReference type="OrthoDB" id="3271097at2759"/>
<feature type="compositionally biased region" description="Pro residues" evidence="1">
    <location>
        <begin position="49"/>
        <end position="58"/>
    </location>
</feature>
<dbReference type="Proteomes" id="UP000030653">
    <property type="component" value="Unassembled WGS sequence"/>
</dbReference>
<gene>
    <name evidence="2" type="ORF">DACRYDRAFT_106781</name>
</gene>
<feature type="compositionally biased region" description="Pro residues" evidence="1">
    <location>
        <begin position="14"/>
        <end position="37"/>
    </location>
</feature>
<feature type="compositionally biased region" description="Low complexity" evidence="1">
    <location>
        <begin position="38"/>
        <end position="48"/>
    </location>
</feature>
<sequence>MAPHKPQPKKLKHPPPAAPPPAPATPPPPPASPPAPPLDNSLSSLNFNPPAPPSPAPPSAMTLVSSPCLPPATDTLQPVSVMQTPAAGQKRPSEESNTPSAPKCPKQLPGKHVNNAVDLTKATKKSVTLKEKLAVKDQEILAEKAKSLAAQAKLMKLLECERSKKRKEDEAVSTLILKPLGQAGHGEKWNGYRLIEAMGLKDQKELFNNMNNMNITEHPPALLSTIYKQVKEKSPQLAAFDEDWPT</sequence>
<protein>
    <submittedName>
        <fullName evidence="2">Uncharacterized protein</fullName>
    </submittedName>
</protein>
<proteinExistence type="predicted"/>
<dbReference type="EMBL" id="JH795861">
    <property type="protein sequence ID" value="EJU02719.1"/>
    <property type="molecule type" value="Genomic_DNA"/>
</dbReference>
<keyword evidence="3" id="KW-1185">Reference proteome</keyword>
<feature type="compositionally biased region" description="Basic residues" evidence="1">
    <location>
        <begin position="1"/>
        <end position="13"/>
    </location>
</feature>